<dbReference type="GO" id="GO:0000155">
    <property type="term" value="F:phosphorelay sensor kinase activity"/>
    <property type="evidence" value="ECO:0007669"/>
    <property type="project" value="InterPro"/>
</dbReference>
<keyword evidence="16" id="KW-1185">Reference proteome</keyword>
<dbReference type="PANTHER" id="PTHR34220">
    <property type="entry name" value="SENSOR HISTIDINE KINASE YPDA"/>
    <property type="match status" value="1"/>
</dbReference>
<evidence type="ECO:0000256" key="5">
    <source>
        <dbReference type="ARBA" id="ARBA00022692"/>
    </source>
</evidence>
<keyword evidence="11 13" id="KW-0472">Membrane</keyword>
<dbReference type="GO" id="GO:0005524">
    <property type="term" value="F:ATP binding"/>
    <property type="evidence" value="ECO:0007669"/>
    <property type="project" value="UniProtKB-KW"/>
</dbReference>
<comment type="subcellular location">
    <subcellularLocation>
        <location evidence="1">Cell membrane</location>
        <topology evidence="1">Multi-pass membrane protein</topology>
    </subcellularLocation>
</comment>
<dbReference type="InterPro" id="IPR010559">
    <property type="entry name" value="Sig_transdc_His_kin_internal"/>
</dbReference>
<dbReference type="Proteomes" id="UP000481852">
    <property type="component" value="Unassembled WGS sequence"/>
</dbReference>
<keyword evidence="8" id="KW-0067">ATP-binding</keyword>
<dbReference type="InterPro" id="IPR003594">
    <property type="entry name" value="HATPase_dom"/>
</dbReference>
<dbReference type="Gene3D" id="6.10.340.10">
    <property type="match status" value="1"/>
</dbReference>
<keyword evidence="9 13" id="KW-1133">Transmembrane helix</keyword>
<evidence type="ECO:0000313" key="16">
    <source>
        <dbReference type="Proteomes" id="UP000481852"/>
    </source>
</evidence>
<dbReference type="InterPro" id="IPR003660">
    <property type="entry name" value="HAMP_dom"/>
</dbReference>
<evidence type="ECO:0000256" key="7">
    <source>
        <dbReference type="ARBA" id="ARBA00022777"/>
    </source>
</evidence>
<comment type="caution">
    <text evidence="15">The sequence shown here is derived from an EMBL/GenBank/DDBJ whole genome shotgun (WGS) entry which is preliminary data.</text>
</comment>
<feature type="domain" description="HAMP" evidence="14">
    <location>
        <begin position="322"/>
        <end position="373"/>
    </location>
</feature>
<evidence type="ECO:0000313" key="15">
    <source>
        <dbReference type="EMBL" id="MSS15913.1"/>
    </source>
</evidence>
<evidence type="ECO:0000256" key="13">
    <source>
        <dbReference type="SAM" id="Phobius"/>
    </source>
</evidence>
<keyword evidence="7 15" id="KW-0418">Kinase</keyword>
<keyword evidence="4" id="KW-0808">Transferase</keyword>
<evidence type="ECO:0000256" key="4">
    <source>
        <dbReference type="ARBA" id="ARBA00022679"/>
    </source>
</evidence>
<dbReference type="Pfam" id="PF02518">
    <property type="entry name" value="HATPase_c"/>
    <property type="match status" value="1"/>
</dbReference>
<sequence length="607" mass="67425">MNMKKIAARLRAKLSARLARTPLWVSFMLMTSLLLLASTLLLSLFNYNYSRSGSIKEYNTQSERLLNLKTQNLKSYLDSLSEFCVLPVTDNAFYQQLHQTVPLSQAAQQDILQKIQTYYYTRTDLNAYHLYLLNQDLVIGRSSGDQRMKLQSAPNMGGNRQLEMCLKAKSGASISPASDGSLFVFSHTIIRISDRTPLAAAVIEVTPSALLSGMEGTNITLYSGGTLLYTSAKGDLGSVLKSPDAPDSVLARGPLPKDGLVRIGDEQYLCSAAQDETYGFRLVSLQPISSIEESFRRARTFSLLEGFLFLMVSLFLTYFSFHFLTAPLAQLSVSQKKLGKGQFLQIRLGRSLEVARLSDSFNQMSAQIEKLIRENLIASLNEKTAKLTALEAQLNPHFLNNTLQAIGSEALMCDQIEIYDMVTKLAQIFRYALKAGNQVPLREEMVFTQNYIDLQKLRMNDRLDVKIDIREDLLDVTVPKCCVQLLVENAILHGITGDRSSIHIQIEARKTMPNSGPDGPSYFNLTVSDDGAGIPADKLQKIRHSLKAPLSQDNAGSIGLVNLSTRLKLMAPEASFLQIDSVEGTGTRVSLVMNLQRSRKNVQSIDH</sequence>
<keyword evidence="3" id="KW-0597">Phosphoprotein</keyword>
<feature type="transmembrane region" description="Helical" evidence="13">
    <location>
        <begin position="306"/>
        <end position="329"/>
    </location>
</feature>
<evidence type="ECO:0000256" key="6">
    <source>
        <dbReference type="ARBA" id="ARBA00022741"/>
    </source>
</evidence>
<dbReference type="InterPro" id="IPR036890">
    <property type="entry name" value="HATPase_C_sf"/>
</dbReference>
<keyword evidence="6" id="KW-0547">Nucleotide-binding</keyword>
<dbReference type="PANTHER" id="PTHR34220:SF11">
    <property type="entry name" value="SENSOR PROTEIN KINASE HPTS"/>
    <property type="match status" value="1"/>
</dbReference>
<dbReference type="PROSITE" id="PS50885">
    <property type="entry name" value="HAMP"/>
    <property type="match status" value="1"/>
</dbReference>
<dbReference type="Pfam" id="PF06580">
    <property type="entry name" value="His_kinase"/>
    <property type="match status" value="1"/>
</dbReference>
<gene>
    <name evidence="15" type="ORF">FYJ35_12885</name>
</gene>
<evidence type="ECO:0000256" key="11">
    <source>
        <dbReference type="ARBA" id="ARBA00023136"/>
    </source>
</evidence>
<name>A0A6L5X918_9FIRM</name>
<dbReference type="EMBL" id="VULZ01000017">
    <property type="protein sequence ID" value="MSS15913.1"/>
    <property type="molecule type" value="Genomic_DNA"/>
</dbReference>
<dbReference type="AlphaFoldDB" id="A0A6L5X918"/>
<protein>
    <submittedName>
        <fullName evidence="15">Sensor histidine kinase</fullName>
    </submittedName>
</protein>
<evidence type="ECO:0000256" key="2">
    <source>
        <dbReference type="ARBA" id="ARBA00022475"/>
    </source>
</evidence>
<dbReference type="InterPro" id="IPR050640">
    <property type="entry name" value="Bact_2-comp_sensor_kinase"/>
</dbReference>
<evidence type="ECO:0000256" key="1">
    <source>
        <dbReference type="ARBA" id="ARBA00004651"/>
    </source>
</evidence>
<keyword evidence="2" id="KW-1003">Cell membrane</keyword>
<dbReference type="Gene3D" id="3.30.565.10">
    <property type="entry name" value="Histidine kinase-like ATPase, C-terminal domain"/>
    <property type="match status" value="1"/>
</dbReference>
<evidence type="ECO:0000256" key="9">
    <source>
        <dbReference type="ARBA" id="ARBA00022989"/>
    </source>
</evidence>
<keyword evidence="12" id="KW-0175">Coiled coil</keyword>
<evidence type="ECO:0000256" key="8">
    <source>
        <dbReference type="ARBA" id="ARBA00022840"/>
    </source>
</evidence>
<organism evidence="15 16">
    <name type="scientific">Porcincola intestinalis</name>
    <dbReference type="NCBI Taxonomy" id="2606632"/>
    <lineage>
        <taxon>Bacteria</taxon>
        <taxon>Bacillati</taxon>
        <taxon>Bacillota</taxon>
        <taxon>Clostridia</taxon>
        <taxon>Lachnospirales</taxon>
        <taxon>Lachnospiraceae</taxon>
        <taxon>Porcincola</taxon>
    </lineage>
</organism>
<keyword evidence="5 13" id="KW-0812">Transmembrane</keyword>
<dbReference type="SUPFAM" id="SSF55874">
    <property type="entry name" value="ATPase domain of HSP90 chaperone/DNA topoisomerase II/histidine kinase"/>
    <property type="match status" value="1"/>
</dbReference>
<evidence type="ECO:0000256" key="3">
    <source>
        <dbReference type="ARBA" id="ARBA00022553"/>
    </source>
</evidence>
<feature type="coiled-coil region" evidence="12">
    <location>
        <begin position="354"/>
        <end position="393"/>
    </location>
</feature>
<keyword evidence="10" id="KW-0902">Two-component regulatory system</keyword>
<evidence type="ECO:0000256" key="12">
    <source>
        <dbReference type="SAM" id="Coils"/>
    </source>
</evidence>
<dbReference type="CDD" id="cd06225">
    <property type="entry name" value="HAMP"/>
    <property type="match status" value="1"/>
</dbReference>
<evidence type="ECO:0000256" key="10">
    <source>
        <dbReference type="ARBA" id="ARBA00023012"/>
    </source>
</evidence>
<dbReference type="GO" id="GO:0005886">
    <property type="term" value="C:plasma membrane"/>
    <property type="evidence" value="ECO:0007669"/>
    <property type="project" value="UniProtKB-SubCell"/>
</dbReference>
<dbReference type="RefSeq" id="WP_154527244.1">
    <property type="nucleotide sequence ID" value="NZ_VULZ01000017.1"/>
</dbReference>
<proteinExistence type="predicted"/>
<evidence type="ECO:0000259" key="14">
    <source>
        <dbReference type="PROSITE" id="PS50885"/>
    </source>
</evidence>
<accession>A0A6L5X918</accession>
<reference evidence="15 16" key="1">
    <citation type="submission" date="2019-08" db="EMBL/GenBank/DDBJ databases">
        <title>In-depth cultivation of the pig gut microbiome towards novel bacterial diversity and tailored functional studies.</title>
        <authorList>
            <person name="Wylensek D."/>
            <person name="Hitch T.C.A."/>
            <person name="Clavel T."/>
        </authorList>
    </citation>
    <scope>NUCLEOTIDE SEQUENCE [LARGE SCALE GENOMIC DNA]</scope>
    <source>
        <strain evidence="15 16">Oil+RF-744-WCA-WT-11</strain>
    </source>
</reference>